<protein>
    <submittedName>
        <fullName evidence="2">Uncharacterized protein</fullName>
    </submittedName>
</protein>
<evidence type="ECO:0000313" key="3">
    <source>
        <dbReference type="Proteomes" id="UP000092444"/>
    </source>
</evidence>
<evidence type="ECO:0000313" key="2">
    <source>
        <dbReference type="EnsemblMetazoa" id="GMOY010841-PA"/>
    </source>
</evidence>
<feature type="transmembrane region" description="Helical" evidence="1">
    <location>
        <begin position="27"/>
        <end position="45"/>
    </location>
</feature>
<sequence>MFKCIALHCNLFKKKDYKSRNKQDNNFCLQVHTFLLILAFTFQLFHSKFRNNHVAAAPSWVSVASSGKIIEKLFAYN</sequence>
<keyword evidence="3" id="KW-1185">Reference proteome</keyword>
<keyword evidence="1" id="KW-1133">Transmembrane helix</keyword>
<dbReference type="AlphaFoldDB" id="A0A1B0GC10"/>
<organism evidence="2 3">
    <name type="scientific">Glossina morsitans morsitans</name>
    <name type="common">Savannah tsetse fly</name>
    <dbReference type="NCBI Taxonomy" id="37546"/>
    <lineage>
        <taxon>Eukaryota</taxon>
        <taxon>Metazoa</taxon>
        <taxon>Ecdysozoa</taxon>
        <taxon>Arthropoda</taxon>
        <taxon>Hexapoda</taxon>
        <taxon>Insecta</taxon>
        <taxon>Pterygota</taxon>
        <taxon>Neoptera</taxon>
        <taxon>Endopterygota</taxon>
        <taxon>Diptera</taxon>
        <taxon>Brachycera</taxon>
        <taxon>Muscomorpha</taxon>
        <taxon>Hippoboscoidea</taxon>
        <taxon>Glossinidae</taxon>
        <taxon>Glossina</taxon>
    </lineage>
</organism>
<reference evidence="2" key="1">
    <citation type="submission" date="2020-05" db="UniProtKB">
        <authorList>
            <consortium name="EnsemblMetazoa"/>
        </authorList>
    </citation>
    <scope>IDENTIFICATION</scope>
    <source>
        <strain evidence="2">Yale</strain>
    </source>
</reference>
<dbReference type="VEuPathDB" id="VectorBase:GMOY010841"/>
<name>A0A1B0GC10_GLOMM</name>
<keyword evidence="1" id="KW-0812">Transmembrane</keyword>
<dbReference type="Proteomes" id="UP000092444">
    <property type="component" value="Unassembled WGS sequence"/>
</dbReference>
<dbReference type="EnsemblMetazoa" id="GMOY010841-RA">
    <property type="protein sequence ID" value="GMOY010841-PA"/>
    <property type="gene ID" value="GMOY010841"/>
</dbReference>
<keyword evidence="1" id="KW-0472">Membrane</keyword>
<dbReference type="EMBL" id="CCAG010018967">
    <property type="status" value="NOT_ANNOTATED_CDS"/>
    <property type="molecule type" value="Genomic_DNA"/>
</dbReference>
<proteinExistence type="predicted"/>
<evidence type="ECO:0000256" key="1">
    <source>
        <dbReference type="SAM" id="Phobius"/>
    </source>
</evidence>
<accession>A0A1B0GC10</accession>